<protein>
    <recommendedName>
        <fullName evidence="1">peptidyl-tRNA hydrolase</fullName>
        <ecNumber evidence="1">3.1.1.29</ecNumber>
    </recommendedName>
</protein>
<evidence type="ECO:0000313" key="7">
    <source>
        <dbReference type="Proteomes" id="UP001152798"/>
    </source>
</evidence>
<evidence type="ECO:0000256" key="1">
    <source>
        <dbReference type="ARBA" id="ARBA00013260"/>
    </source>
</evidence>
<keyword evidence="5" id="KW-0472">Membrane</keyword>
<dbReference type="InterPro" id="IPR002833">
    <property type="entry name" value="PTH2"/>
</dbReference>
<dbReference type="InterPro" id="IPR023476">
    <property type="entry name" value="Pep_tRNA_hydro_II_dom_sf"/>
</dbReference>
<accession>A0A9P0H1M8</accession>
<keyword evidence="5" id="KW-1133">Transmembrane helix</keyword>
<dbReference type="EC" id="3.1.1.29" evidence="1"/>
<name>A0A9P0H1M8_NEZVI</name>
<reference evidence="6" key="1">
    <citation type="submission" date="2022-01" db="EMBL/GenBank/DDBJ databases">
        <authorList>
            <person name="King R."/>
        </authorList>
    </citation>
    <scope>NUCLEOTIDE SEQUENCE</scope>
</reference>
<keyword evidence="2" id="KW-0378">Hydrolase</keyword>
<dbReference type="PANTHER" id="PTHR12649">
    <property type="entry name" value="PEPTIDYL-TRNA HYDROLASE 2"/>
    <property type="match status" value="1"/>
</dbReference>
<dbReference type="Pfam" id="PF01981">
    <property type="entry name" value="PTH2"/>
    <property type="match status" value="1"/>
</dbReference>
<comment type="similarity">
    <text evidence="3">Belongs to the PTH2 family.</text>
</comment>
<comment type="catalytic activity">
    <reaction evidence="4">
        <text>an N-acyl-L-alpha-aminoacyl-tRNA + H2O = an N-acyl-L-amino acid + a tRNA + H(+)</text>
        <dbReference type="Rhea" id="RHEA:54448"/>
        <dbReference type="Rhea" id="RHEA-COMP:10123"/>
        <dbReference type="Rhea" id="RHEA-COMP:13883"/>
        <dbReference type="ChEBI" id="CHEBI:15377"/>
        <dbReference type="ChEBI" id="CHEBI:15378"/>
        <dbReference type="ChEBI" id="CHEBI:59874"/>
        <dbReference type="ChEBI" id="CHEBI:78442"/>
        <dbReference type="ChEBI" id="CHEBI:138191"/>
        <dbReference type="EC" id="3.1.1.29"/>
    </reaction>
</comment>
<dbReference type="GO" id="GO:0004045">
    <property type="term" value="F:peptidyl-tRNA hydrolase activity"/>
    <property type="evidence" value="ECO:0007669"/>
    <property type="project" value="UniProtKB-EC"/>
</dbReference>
<proteinExistence type="inferred from homology"/>
<dbReference type="AlphaFoldDB" id="A0A9P0H1M8"/>
<evidence type="ECO:0000256" key="5">
    <source>
        <dbReference type="SAM" id="Phobius"/>
    </source>
</evidence>
<dbReference type="GO" id="GO:0005829">
    <property type="term" value="C:cytosol"/>
    <property type="evidence" value="ECO:0007669"/>
    <property type="project" value="TreeGrafter"/>
</dbReference>
<dbReference type="SUPFAM" id="SSF102462">
    <property type="entry name" value="Peptidyl-tRNA hydrolase II"/>
    <property type="match status" value="1"/>
</dbReference>
<dbReference type="PANTHER" id="PTHR12649:SF11">
    <property type="entry name" value="PEPTIDYL-TRNA HYDROLASE 2, MITOCHONDRIAL"/>
    <property type="match status" value="1"/>
</dbReference>
<evidence type="ECO:0000313" key="6">
    <source>
        <dbReference type="EMBL" id="CAH1391561.1"/>
    </source>
</evidence>
<sequence>MDTTIIQGVTLGFLLGFVGFIIFTRNPSKNLKSNNYKIVMVVRTDILKNKTQTAIHCSRAALECFKKAKLKYPDAVNIWEKNSQPKIALKLDKNENEEMLCLHRKAERLGLVSVQILEENSYQKNDIAVLGIGPGSEELVNEVTGHLKLL</sequence>
<evidence type="ECO:0000256" key="2">
    <source>
        <dbReference type="ARBA" id="ARBA00022801"/>
    </source>
</evidence>
<dbReference type="EMBL" id="OV725077">
    <property type="protein sequence ID" value="CAH1391561.1"/>
    <property type="molecule type" value="Genomic_DNA"/>
</dbReference>
<dbReference type="Gene3D" id="3.40.1490.10">
    <property type="entry name" value="Bit1"/>
    <property type="match status" value="1"/>
</dbReference>
<keyword evidence="5" id="KW-0812">Transmembrane</keyword>
<feature type="transmembrane region" description="Helical" evidence="5">
    <location>
        <begin position="6"/>
        <end position="23"/>
    </location>
</feature>
<gene>
    <name evidence="6" type="ORF">NEZAVI_LOCUS2560</name>
</gene>
<evidence type="ECO:0000256" key="4">
    <source>
        <dbReference type="ARBA" id="ARBA00048707"/>
    </source>
</evidence>
<dbReference type="OrthoDB" id="1733656at2759"/>
<keyword evidence="7" id="KW-1185">Reference proteome</keyword>
<evidence type="ECO:0000256" key="3">
    <source>
        <dbReference type="ARBA" id="ARBA00038050"/>
    </source>
</evidence>
<organism evidence="6 7">
    <name type="scientific">Nezara viridula</name>
    <name type="common">Southern green stink bug</name>
    <name type="synonym">Cimex viridulus</name>
    <dbReference type="NCBI Taxonomy" id="85310"/>
    <lineage>
        <taxon>Eukaryota</taxon>
        <taxon>Metazoa</taxon>
        <taxon>Ecdysozoa</taxon>
        <taxon>Arthropoda</taxon>
        <taxon>Hexapoda</taxon>
        <taxon>Insecta</taxon>
        <taxon>Pterygota</taxon>
        <taxon>Neoptera</taxon>
        <taxon>Paraneoptera</taxon>
        <taxon>Hemiptera</taxon>
        <taxon>Heteroptera</taxon>
        <taxon>Panheteroptera</taxon>
        <taxon>Pentatomomorpha</taxon>
        <taxon>Pentatomoidea</taxon>
        <taxon>Pentatomidae</taxon>
        <taxon>Pentatominae</taxon>
        <taxon>Nezara</taxon>
    </lineage>
</organism>
<dbReference type="Proteomes" id="UP001152798">
    <property type="component" value="Chromosome 1"/>
</dbReference>